<organism evidence="1 2">
    <name type="scientific">Candidatus Thiodubiliella endoseptemdiera</name>
    <dbReference type="NCBI Taxonomy" id="2738886"/>
    <lineage>
        <taxon>Bacteria</taxon>
        <taxon>Pseudomonadati</taxon>
        <taxon>Pseudomonadota</taxon>
        <taxon>Gammaproteobacteria</taxon>
        <taxon>Candidatus Pseudothioglobaceae</taxon>
        <taxon>Candidatus Thiodubiliella</taxon>
    </lineage>
</organism>
<dbReference type="GO" id="GO:0016740">
    <property type="term" value="F:transferase activity"/>
    <property type="evidence" value="ECO:0007669"/>
    <property type="project" value="UniProtKB-KW"/>
</dbReference>
<proteinExistence type="predicted"/>
<keyword evidence="1" id="KW-0808">Transferase</keyword>
<evidence type="ECO:0000313" key="2">
    <source>
        <dbReference type="Proteomes" id="UP000568751"/>
    </source>
</evidence>
<dbReference type="InterPro" id="IPR016181">
    <property type="entry name" value="Acyl_CoA_acyltransferase"/>
</dbReference>
<evidence type="ECO:0000313" key="1">
    <source>
        <dbReference type="EMBL" id="NYT27210.1"/>
    </source>
</evidence>
<dbReference type="AlphaFoldDB" id="A0A853F4P3"/>
<sequence>MAKVGDKDTLMKLAQQVHHESVFADMPFSRIKFSAFYDKIISKKAICLVARIGDEIVGFIYATLGSYFIADSRPIATVSVIYIKKQIRDTLAGGKVAMRLVKSAKKFAKDHGVSHLLFHVTSGISIANTDRFFRKIGAKTLGGNYAFKL</sequence>
<dbReference type="Proteomes" id="UP000568751">
    <property type="component" value="Unassembled WGS sequence"/>
</dbReference>
<accession>A0A853F4P3</accession>
<reference evidence="1 2" key="1">
    <citation type="submission" date="2020-05" db="EMBL/GenBank/DDBJ databases">
        <title>Horizontal transmission and recombination maintain forever young bacterial symbiont genomes.</title>
        <authorList>
            <person name="Russell S.L."/>
            <person name="Pepper-Tunick E."/>
            <person name="Svedberg J."/>
            <person name="Byrne A."/>
            <person name="Ruelas Castillo J."/>
            <person name="Vollmers C."/>
            <person name="Beinart R.A."/>
            <person name="Corbett-Detig R."/>
        </authorList>
    </citation>
    <scope>NUCLEOTIDE SEQUENCE [LARGE SCALE GENOMIC DNA]</scope>
    <source>
        <strain evidence="1">455</strain>
    </source>
</reference>
<protein>
    <submittedName>
        <fullName evidence="1">GNAT family N-acetyltransferase</fullName>
    </submittedName>
</protein>
<dbReference type="EMBL" id="JACCHT010000001">
    <property type="protein sequence ID" value="NYT27210.1"/>
    <property type="molecule type" value="Genomic_DNA"/>
</dbReference>
<dbReference type="SUPFAM" id="SSF55729">
    <property type="entry name" value="Acyl-CoA N-acyltransferases (Nat)"/>
    <property type="match status" value="1"/>
</dbReference>
<comment type="caution">
    <text evidence="1">The sequence shown here is derived from an EMBL/GenBank/DDBJ whole genome shotgun (WGS) entry which is preliminary data.</text>
</comment>
<dbReference type="Gene3D" id="3.40.630.30">
    <property type="match status" value="1"/>
</dbReference>
<gene>
    <name evidence="1" type="ORF">H0A76_04500</name>
</gene>
<name>A0A853F4P3_9GAMM</name>
<dbReference type="CDD" id="cd04301">
    <property type="entry name" value="NAT_SF"/>
    <property type="match status" value="1"/>
</dbReference>